<evidence type="ECO:0000313" key="3">
    <source>
        <dbReference type="Proteomes" id="UP001298753"/>
    </source>
</evidence>
<feature type="transmembrane region" description="Helical" evidence="1">
    <location>
        <begin position="171"/>
        <end position="196"/>
    </location>
</feature>
<organism evidence="2 3">
    <name type="scientific">Agathobaculum butyriciproducens</name>
    <dbReference type="NCBI Taxonomy" id="1628085"/>
    <lineage>
        <taxon>Bacteria</taxon>
        <taxon>Bacillati</taxon>
        <taxon>Bacillota</taxon>
        <taxon>Clostridia</taxon>
        <taxon>Eubacteriales</taxon>
        <taxon>Butyricicoccaceae</taxon>
        <taxon>Agathobaculum</taxon>
    </lineage>
</organism>
<sequence length="232" mass="25493">MKLLTKNQLKILAMVCMTIDHIGAMLFPQAVWLRVIGRLAFPLFSYCIAEGCRYTRNKARYFGSVFACGAVCVIAFLPFGGFYGNALITLSLSILLLYGVEAWKSSGKLRFLVLTAALAAAFYLLCRTVYIDYGFAGVLLPVYAAAGRILWEHVFVGIPPVIGERLGFAVGLLALAGVMGGLQRFCVLAIFPILLLGNERGKWKMKHFFYIYYPAHLALIGAMRMALEAVAG</sequence>
<protein>
    <submittedName>
        <fullName evidence="2">Conjugal transfer protein TraX</fullName>
    </submittedName>
</protein>
<feature type="transmembrane region" description="Helical" evidence="1">
    <location>
        <begin position="61"/>
        <end position="79"/>
    </location>
</feature>
<dbReference type="GeneID" id="98659416"/>
<comment type="caution">
    <text evidence="2">The sequence shown here is derived from an EMBL/GenBank/DDBJ whole genome shotgun (WGS) entry which is preliminary data.</text>
</comment>
<dbReference type="AlphaFoldDB" id="A0AAW4VVG9"/>
<evidence type="ECO:0000313" key="2">
    <source>
        <dbReference type="EMBL" id="MCC2176907.1"/>
    </source>
</evidence>
<dbReference type="RefSeq" id="WP_227600685.1">
    <property type="nucleotide sequence ID" value="NZ_JAJEPX010000017.1"/>
</dbReference>
<reference evidence="2 3" key="1">
    <citation type="submission" date="2021-10" db="EMBL/GenBank/DDBJ databases">
        <title>Anaerobic single-cell dispensing facilitates the cultivation of human gut bacteria.</title>
        <authorList>
            <person name="Afrizal A."/>
        </authorList>
    </citation>
    <scope>NUCLEOTIDE SEQUENCE [LARGE SCALE GENOMIC DNA]</scope>
    <source>
        <strain evidence="2 3">CLA-AA-H270</strain>
    </source>
</reference>
<evidence type="ECO:0000256" key="1">
    <source>
        <dbReference type="SAM" id="Phobius"/>
    </source>
</evidence>
<dbReference type="InterPro" id="IPR008875">
    <property type="entry name" value="TraX"/>
</dbReference>
<name>A0AAW4VVG9_9FIRM</name>
<feature type="transmembrane region" description="Helical" evidence="1">
    <location>
        <begin position="133"/>
        <end position="151"/>
    </location>
</feature>
<keyword evidence="3" id="KW-1185">Reference proteome</keyword>
<dbReference type="Proteomes" id="UP001298753">
    <property type="component" value="Unassembled WGS sequence"/>
</dbReference>
<gene>
    <name evidence="2" type="ORF">LKD22_07170</name>
</gene>
<proteinExistence type="predicted"/>
<keyword evidence="1" id="KW-0472">Membrane</keyword>
<keyword evidence="1" id="KW-1133">Transmembrane helix</keyword>
<keyword evidence="1" id="KW-0812">Transmembrane</keyword>
<feature type="transmembrane region" description="Helical" evidence="1">
    <location>
        <begin position="208"/>
        <end position="227"/>
    </location>
</feature>
<dbReference type="EMBL" id="JAJEPX010000017">
    <property type="protein sequence ID" value="MCC2176907.1"/>
    <property type="molecule type" value="Genomic_DNA"/>
</dbReference>
<feature type="transmembrane region" description="Helical" evidence="1">
    <location>
        <begin position="109"/>
        <end position="126"/>
    </location>
</feature>
<accession>A0AAW4VVG9</accession>
<dbReference type="Pfam" id="PF05857">
    <property type="entry name" value="TraX"/>
    <property type="match status" value="1"/>
</dbReference>